<dbReference type="GO" id="GO:0008610">
    <property type="term" value="P:lipid biosynthetic process"/>
    <property type="evidence" value="ECO:0007669"/>
    <property type="project" value="UniProtKB-ARBA"/>
</dbReference>
<dbReference type="SMART" id="SM00823">
    <property type="entry name" value="PKS_PP"/>
    <property type="match status" value="1"/>
</dbReference>
<dbReference type="EMBL" id="PVZG01000002">
    <property type="protein sequence ID" value="PRY31849.1"/>
    <property type="molecule type" value="Genomic_DNA"/>
</dbReference>
<dbReference type="OrthoDB" id="2472181at2"/>
<keyword evidence="6" id="KW-1185">Reference proteome</keyword>
<proteinExistence type="predicted"/>
<comment type="cofactor">
    <cofactor evidence="1">
        <name>pantetheine 4'-phosphate</name>
        <dbReference type="ChEBI" id="CHEBI:47942"/>
    </cofactor>
</comment>
<gene>
    <name evidence="5" type="ORF">CLV70_10260</name>
</gene>
<evidence type="ECO:0000256" key="1">
    <source>
        <dbReference type="ARBA" id="ARBA00001957"/>
    </source>
</evidence>
<dbReference type="GO" id="GO:0003824">
    <property type="term" value="F:catalytic activity"/>
    <property type="evidence" value="ECO:0007669"/>
    <property type="project" value="InterPro"/>
</dbReference>
<dbReference type="CDD" id="cd19531">
    <property type="entry name" value="LCL_NRPS-like"/>
    <property type="match status" value="1"/>
</dbReference>
<accession>A0A2T0SEJ5</accession>
<keyword evidence="3" id="KW-0597">Phosphoprotein</keyword>
<evidence type="ECO:0000256" key="2">
    <source>
        <dbReference type="ARBA" id="ARBA00022450"/>
    </source>
</evidence>
<dbReference type="Pfam" id="PF00550">
    <property type="entry name" value="PP-binding"/>
    <property type="match status" value="1"/>
</dbReference>
<dbReference type="InterPro" id="IPR036736">
    <property type="entry name" value="ACP-like_sf"/>
</dbReference>
<dbReference type="InterPro" id="IPR001242">
    <property type="entry name" value="Condensation_dom"/>
</dbReference>
<evidence type="ECO:0000313" key="6">
    <source>
        <dbReference type="Proteomes" id="UP000239209"/>
    </source>
</evidence>
<organism evidence="5 6">
    <name type="scientific">Pseudosporangium ferrugineum</name>
    <dbReference type="NCBI Taxonomy" id="439699"/>
    <lineage>
        <taxon>Bacteria</taxon>
        <taxon>Bacillati</taxon>
        <taxon>Actinomycetota</taxon>
        <taxon>Actinomycetes</taxon>
        <taxon>Micromonosporales</taxon>
        <taxon>Micromonosporaceae</taxon>
        <taxon>Pseudosporangium</taxon>
    </lineage>
</organism>
<keyword evidence="2" id="KW-0596">Phosphopantetheine</keyword>
<dbReference type="GO" id="GO:0031177">
    <property type="term" value="F:phosphopantetheine binding"/>
    <property type="evidence" value="ECO:0007669"/>
    <property type="project" value="InterPro"/>
</dbReference>
<dbReference type="Proteomes" id="UP000239209">
    <property type="component" value="Unassembled WGS sequence"/>
</dbReference>
<sequence length="551" mass="58967">MSRTGPASFAHERLFFVDKLQPGHAGYVVAFALRLRGDLDAGRLRRALRDLVSRHDALRTTFEVRDGRLFQRIDPAAEPAIEVVSRPAEDEEAGDAYLRGLVTRGAREAFPLDAGPLLRATIVSWSPAEHALVVLVHHIACDGWSVGLLLADLAALYNGVPVAAAPSYLDYSVAQREEWETGDDSLAFWRGRLAGAPALALPTDRPRPEVLGDRGAVLTRPLPAELLAGLTEWSRARHVTLFVTALAAYAGLLARDLVIGVPVANRLEEEQEALVGCLVNILPVRLDASGGLPFTGLVQRVREATLSALAHQHVPFERIVAAVRGDSRAPLVQTSFGVQNFPFRLPEFAGLAVTEVEAEIDAAKFDLGVSVDLNADRPFVRAEYSTDLFGVGTVTALLDAYVATLSAVAQAPPGAEPDLHRIRWAPAPAPAGPAAVTPGATVPDADREVRERIRLIWAEVLRRPDVAAGDNFFDLGGTSLGMIALQQAMSRAGFDMAMVDLFRCGSVEACARHLTAAPAPAALDGDRTARRDAAVRGLAERRRALAGGGRG</sequence>
<dbReference type="InterPro" id="IPR009081">
    <property type="entry name" value="PP-bd_ACP"/>
</dbReference>
<comment type="caution">
    <text evidence="5">The sequence shown here is derived from an EMBL/GenBank/DDBJ whole genome shotgun (WGS) entry which is preliminary data.</text>
</comment>
<dbReference type="GO" id="GO:0043041">
    <property type="term" value="P:amino acid activation for nonribosomal peptide biosynthetic process"/>
    <property type="evidence" value="ECO:0007669"/>
    <property type="project" value="TreeGrafter"/>
</dbReference>
<dbReference type="Gene3D" id="1.10.1200.10">
    <property type="entry name" value="ACP-like"/>
    <property type="match status" value="1"/>
</dbReference>
<protein>
    <submittedName>
        <fullName evidence="5">Phosphopantetheine binding protein</fullName>
    </submittedName>
</protein>
<evidence type="ECO:0000256" key="3">
    <source>
        <dbReference type="ARBA" id="ARBA00022553"/>
    </source>
</evidence>
<dbReference type="GO" id="GO:0044550">
    <property type="term" value="P:secondary metabolite biosynthetic process"/>
    <property type="evidence" value="ECO:0007669"/>
    <property type="project" value="TreeGrafter"/>
</dbReference>
<dbReference type="PROSITE" id="PS50075">
    <property type="entry name" value="CARRIER"/>
    <property type="match status" value="1"/>
</dbReference>
<dbReference type="PANTHER" id="PTHR45527">
    <property type="entry name" value="NONRIBOSOMAL PEPTIDE SYNTHETASE"/>
    <property type="match status" value="1"/>
</dbReference>
<feature type="domain" description="Carrier" evidence="4">
    <location>
        <begin position="444"/>
        <end position="518"/>
    </location>
</feature>
<evidence type="ECO:0000313" key="5">
    <source>
        <dbReference type="EMBL" id="PRY31849.1"/>
    </source>
</evidence>
<dbReference type="GO" id="GO:0005737">
    <property type="term" value="C:cytoplasm"/>
    <property type="evidence" value="ECO:0007669"/>
    <property type="project" value="TreeGrafter"/>
</dbReference>
<dbReference type="RefSeq" id="WP_106125092.1">
    <property type="nucleotide sequence ID" value="NZ_PVZG01000002.1"/>
</dbReference>
<name>A0A2T0SEJ5_9ACTN</name>
<dbReference type="InterPro" id="IPR020806">
    <property type="entry name" value="PKS_PP-bd"/>
</dbReference>
<dbReference type="SUPFAM" id="SSF52777">
    <property type="entry name" value="CoA-dependent acyltransferases"/>
    <property type="match status" value="2"/>
</dbReference>
<dbReference type="AlphaFoldDB" id="A0A2T0SEJ5"/>
<dbReference type="Gene3D" id="3.30.559.30">
    <property type="entry name" value="Nonribosomal peptide synthetase, condensation domain"/>
    <property type="match status" value="1"/>
</dbReference>
<dbReference type="Pfam" id="PF00668">
    <property type="entry name" value="Condensation"/>
    <property type="match status" value="1"/>
</dbReference>
<dbReference type="PANTHER" id="PTHR45527:SF1">
    <property type="entry name" value="FATTY ACID SYNTHASE"/>
    <property type="match status" value="1"/>
</dbReference>
<dbReference type="InterPro" id="IPR023213">
    <property type="entry name" value="CAT-like_dom_sf"/>
</dbReference>
<evidence type="ECO:0000259" key="4">
    <source>
        <dbReference type="PROSITE" id="PS50075"/>
    </source>
</evidence>
<reference evidence="5 6" key="1">
    <citation type="submission" date="2018-03" db="EMBL/GenBank/DDBJ databases">
        <title>Genomic Encyclopedia of Archaeal and Bacterial Type Strains, Phase II (KMG-II): from individual species to whole genera.</title>
        <authorList>
            <person name="Goeker M."/>
        </authorList>
    </citation>
    <scope>NUCLEOTIDE SEQUENCE [LARGE SCALE GENOMIC DNA]</scope>
    <source>
        <strain evidence="5 6">DSM 45348</strain>
    </source>
</reference>
<dbReference type="Gene3D" id="3.30.559.10">
    <property type="entry name" value="Chloramphenicol acetyltransferase-like domain"/>
    <property type="match status" value="1"/>
</dbReference>
<dbReference type="SUPFAM" id="SSF47336">
    <property type="entry name" value="ACP-like"/>
    <property type="match status" value="1"/>
</dbReference>